<feature type="transmembrane region" description="Helical" evidence="1">
    <location>
        <begin position="145"/>
        <end position="161"/>
    </location>
</feature>
<evidence type="ECO:0000313" key="3">
    <source>
        <dbReference type="Proteomes" id="UP000095214"/>
    </source>
</evidence>
<organism evidence="2 3">
    <name type="scientific">Pauljensenia hongkongensis</name>
    <dbReference type="NCBI Taxonomy" id="178339"/>
    <lineage>
        <taxon>Bacteria</taxon>
        <taxon>Bacillati</taxon>
        <taxon>Actinomycetota</taxon>
        <taxon>Actinomycetes</taxon>
        <taxon>Actinomycetales</taxon>
        <taxon>Actinomycetaceae</taxon>
        <taxon>Pauljensenia</taxon>
    </lineage>
</organism>
<protein>
    <recommendedName>
        <fullName evidence="4">DUF1440 domain-containing protein</fullName>
    </recommendedName>
</protein>
<feature type="transmembrane region" description="Helical" evidence="1">
    <location>
        <begin position="12"/>
        <end position="34"/>
    </location>
</feature>
<dbReference type="EMBL" id="CP017298">
    <property type="protein sequence ID" value="AOS47722.1"/>
    <property type="molecule type" value="Genomic_DNA"/>
</dbReference>
<keyword evidence="1" id="KW-0472">Membrane</keyword>
<gene>
    <name evidence="2" type="ORF">BH719_07600</name>
</gene>
<feature type="transmembrane region" description="Helical" evidence="1">
    <location>
        <begin position="111"/>
        <end position="133"/>
    </location>
</feature>
<sequence>MALIQTDPTHRKYGVAALVGVLGGFVSAIIKFGWEVPLPPRTPERNATNPPQALLELLGMSPQTTHASYIFNGNEGLPWMSFLVHFAFSIGFAVVYCVLAERFPQVKLWQGAAFGILVYVGFHVVFMPAIGIVPAPWNQPFAEHFSEFFGHIIWMWVIEVFRRDLRNRITRGPDAEVPVAEPAA</sequence>
<dbReference type="Proteomes" id="UP000095214">
    <property type="component" value="Chromosome"/>
</dbReference>
<keyword evidence="1" id="KW-1133">Transmembrane helix</keyword>
<evidence type="ECO:0000313" key="2">
    <source>
        <dbReference type="EMBL" id="AOS47722.1"/>
    </source>
</evidence>
<evidence type="ECO:0000256" key="1">
    <source>
        <dbReference type="SAM" id="Phobius"/>
    </source>
</evidence>
<keyword evidence="3" id="KW-1185">Reference proteome</keyword>
<reference evidence="2 3" key="1">
    <citation type="submission" date="2016-09" db="EMBL/GenBank/DDBJ databases">
        <title>Complete genome sequence of Actinomyces hongkongensis HKU8.</title>
        <authorList>
            <person name="Gao Y.-X."/>
            <person name="Zhou Y.-Y."/>
            <person name="Xie Y."/>
            <person name="Wang M."/>
            <person name="Wang S.-J."/>
            <person name="Shen S.-G."/>
        </authorList>
    </citation>
    <scope>NUCLEOTIDE SEQUENCE [LARGE SCALE GENOMIC DNA]</scope>
    <source>
        <strain evidence="2 3">HKU8</strain>
    </source>
</reference>
<dbReference type="KEGG" id="phon:BH719_07600"/>
<dbReference type="InterPro" id="IPR009898">
    <property type="entry name" value="DUF1440"/>
</dbReference>
<name>A0A1D8B3L5_9ACTO</name>
<dbReference type="AlphaFoldDB" id="A0A1D8B3L5"/>
<evidence type="ECO:0008006" key="4">
    <source>
        <dbReference type="Google" id="ProtNLM"/>
    </source>
</evidence>
<proteinExistence type="predicted"/>
<dbReference type="OrthoDB" id="1629003at2"/>
<dbReference type="RefSeq" id="WP_009744240.1">
    <property type="nucleotide sequence ID" value="NZ_CP017298.1"/>
</dbReference>
<feature type="transmembrane region" description="Helical" evidence="1">
    <location>
        <begin position="79"/>
        <end position="99"/>
    </location>
</feature>
<accession>A0A1D8B3L5</accession>
<dbReference type="Pfam" id="PF07274">
    <property type="entry name" value="DUF1440"/>
    <property type="match status" value="1"/>
</dbReference>
<keyword evidence="1" id="KW-0812">Transmembrane</keyword>